<dbReference type="InterPro" id="IPR027417">
    <property type="entry name" value="P-loop_NTPase"/>
</dbReference>
<comment type="caution">
    <text evidence="1">The sequence shown here is derived from an EMBL/GenBank/DDBJ whole genome shotgun (WGS) entry which is preliminary data.</text>
</comment>
<accession>A0A3M2M2Z3</accession>
<evidence type="ECO:0000313" key="2">
    <source>
        <dbReference type="Proteomes" id="UP000282674"/>
    </source>
</evidence>
<dbReference type="Pfam" id="PF13671">
    <property type="entry name" value="AAA_33"/>
    <property type="match status" value="1"/>
</dbReference>
<dbReference type="SUPFAM" id="SSF52540">
    <property type="entry name" value="P-loop containing nucleoside triphosphate hydrolases"/>
    <property type="match status" value="1"/>
</dbReference>
<evidence type="ECO:0000313" key="1">
    <source>
        <dbReference type="EMBL" id="RMI44114.1"/>
    </source>
</evidence>
<name>A0A3M2M2Z3_9ACTN</name>
<dbReference type="AlphaFoldDB" id="A0A3M2M2Z3"/>
<dbReference type="Proteomes" id="UP000282674">
    <property type="component" value="Unassembled WGS sequence"/>
</dbReference>
<keyword evidence="2" id="KW-1185">Reference proteome</keyword>
<protein>
    <submittedName>
        <fullName evidence="1">Kinase</fullName>
    </submittedName>
</protein>
<reference evidence="1 2" key="1">
    <citation type="submission" date="2018-10" db="EMBL/GenBank/DDBJ databases">
        <title>Isolation from soil.</title>
        <authorList>
            <person name="Hu J."/>
        </authorList>
    </citation>
    <scope>NUCLEOTIDE SEQUENCE [LARGE SCALE GENOMIC DNA]</scope>
    <source>
        <strain evidence="1 2">NEAU-Ht49</strain>
    </source>
</reference>
<dbReference type="OrthoDB" id="9781848at2"/>
<dbReference type="Gene3D" id="3.40.50.300">
    <property type="entry name" value="P-loop containing nucleotide triphosphate hydrolases"/>
    <property type="match status" value="1"/>
</dbReference>
<sequence>MPGVHDESEACAGAGTRASQTLIVLRGNSGSGKSSVAAEIRRLYRNRDLAVIPQDVVRRQMLRDRDVPGAANIDLIDTIARWSLGHGYHVLLEGILYSDRYGSMIRSLVADHSGPSLLYYMDIPFAETLRRHATKPNAHEFGEPEMAQWYRERDLLPGRHETVIGPDQPLRGTVEQIMRDAGLSSAPEATSRRSGSR</sequence>
<dbReference type="GO" id="GO:0016301">
    <property type="term" value="F:kinase activity"/>
    <property type="evidence" value="ECO:0007669"/>
    <property type="project" value="UniProtKB-KW"/>
</dbReference>
<organism evidence="1 2">
    <name type="scientific">Actinomadura harenae</name>
    <dbReference type="NCBI Taxonomy" id="2483351"/>
    <lineage>
        <taxon>Bacteria</taxon>
        <taxon>Bacillati</taxon>
        <taxon>Actinomycetota</taxon>
        <taxon>Actinomycetes</taxon>
        <taxon>Streptosporangiales</taxon>
        <taxon>Thermomonosporaceae</taxon>
        <taxon>Actinomadura</taxon>
    </lineage>
</organism>
<dbReference type="EMBL" id="RFFG01000021">
    <property type="protein sequence ID" value="RMI44114.1"/>
    <property type="molecule type" value="Genomic_DNA"/>
</dbReference>
<gene>
    <name evidence="1" type="ORF">EBO15_14080</name>
</gene>
<keyword evidence="1" id="KW-0808">Transferase</keyword>
<keyword evidence="1" id="KW-0418">Kinase</keyword>
<proteinExistence type="predicted"/>